<dbReference type="RefSeq" id="WP_004985971.1">
    <property type="nucleotide sequence ID" value="NZ_AP018824.1"/>
</dbReference>
<protein>
    <submittedName>
        <fullName evidence="7">Methionine aminotransferase</fullName>
    </submittedName>
</protein>
<dbReference type="Gene3D" id="3.90.1150.10">
    <property type="entry name" value="Aspartate Aminotransferase, domain 1"/>
    <property type="match status" value="1"/>
</dbReference>
<dbReference type="FunFam" id="3.40.640.10:FF:000033">
    <property type="entry name" value="Aspartate aminotransferase"/>
    <property type="match status" value="1"/>
</dbReference>
<dbReference type="Proteomes" id="UP001164081">
    <property type="component" value="Chromosome"/>
</dbReference>
<dbReference type="InterPro" id="IPR051326">
    <property type="entry name" value="Kynurenine-oxoglutarate_AT"/>
</dbReference>
<dbReference type="InterPro" id="IPR015421">
    <property type="entry name" value="PyrdxlP-dep_Trfase_major"/>
</dbReference>
<evidence type="ECO:0000256" key="4">
    <source>
        <dbReference type="ARBA" id="ARBA00022679"/>
    </source>
</evidence>
<evidence type="ECO:0000259" key="6">
    <source>
        <dbReference type="Pfam" id="PF00155"/>
    </source>
</evidence>
<proteinExistence type="inferred from homology"/>
<dbReference type="PANTHER" id="PTHR43807:SF20">
    <property type="entry name" value="FI04487P"/>
    <property type="match status" value="1"/>
</dbReference>
<dbReference type="GO" id="GO:0016212">
    <property type="term" value="F:kynurenine-oxoglutarate transaminase activity"/>
    <property type="evidence" value="ECO:0007669"/>
    <property type="project" value="TreeGrafter"/>
</dbReference>
<evidence type="ECO:0000256" key="3">
    <source>
        <dbReference type="ARBA" id="ARBA00022576"/>
    </source>
</evidence>
<evidence type="ECO:0000256" key="2">
    <source>
        <dbReference type="ARBA" id="ARBA00007441"/>
    </source>
</evidence>
<sequence>MQLLSKLPDQGVTIFSTMSALAQRLNALNLSQGFPDFAAPPDLIEALCEATRNGHNQYAAGDGYLPLRQQVALQFQQRDQITLDPFTEITITPGATIALFAAIQATIHPGDEVIIFDPSYDSYDPAVRVAGGVPVHIALDAPEFKVDWDKVAAQISSRTRMIIVNTPHNPTGTIWSYQDWQQLIALVEKYDLLVLSDEVYEHLIFEGARHWSALHFPELRERSFVVGSFGKTFHVTGWKTGYCAASPTLMQLFRQIYQYANFCGNTPAQIALTQYMQQHPEHIAELADFYQHKRDTFNLGLQQSLFGFTPCQGTYFQTVDYTEIRPDLNDVEMCYFLAEEKGIVAIPLSVFYQHPPKDLRLIRFCFAKTEQTLQRAVQLLNAC</sequence>
<dbReference type="EMBL" id="CP089044">
    <property type="protein sequence ID" value="UYF75459.1"/>
    <property type="molecule type" value="Genomic_DNA"/>
</dbReference>
<accession>A0A3F3L893</accession>
<dbReference type="GO" id="GO:0005737">
    <property type="term" value="C:cytoplasm"/>
    <property type="evidence" value="ECO:0007669"/>
    <property type="project" value="TreeGrafter"/>
</dbReference>
<keyword evidence="5" id="KW-0663">Pyridoxal phosphate</keyword>
<evidence type="ECO:0000313" key="8">
    <source>
        <dbReference type="Proteomes" id="UP001164081"/>
    </source>
</evidence>
<dbReference type="Gene3D" id="3.40.640.10">
    <property type="entry name" value="Type I PLP-dependent aspartate aminotransferase-like (Major domain)"/>
    <property type="match status" value="1"/>
</dbReference>
<keyword evidence="4" id="KW-0808">Transferase</keyword>
<dbReference type="AlphaFoldDB" id="A0A3F3L893"/>
<dbReference type="GO" id="GO:0030170">
    <property type="term" value="F:pyridoxal phosphate binding"/>
    <property type="evidence" value="ECO:0007669"/>
    <property type="project" value="InterPro"/>
</dbReference>
<keyword evidence="3 7" id="KW-0032">Aminotransferase</keyword>
<evidence type="ECO:0000256" key="5">
    <source>
        <dbReference type="ARBA" id="ARBA00022898"/>
    </source>
</evidence>
<dbReference type="InterPro" id="IPR015424">
    <property type="entry name" value="PyrdxlP-dep_Trfase"/>
</dbReference>
<name>A0A3F3L893_9GAMM</name>
<dbReference type="SUPFAM" id="SSF53383">
    <property type="entry name" value="PLP-dependent transferases"/>
    <property type="match status" value="1"/>
</dbReference>
<dbReference type="Pfam" id="PF00155">
    <property type="entry name" value="Aminotran_1_2"/>
    <property type="match status" value="1"/>
</dbReference>
<dbReference type="CDD" id="cd00609">
    <property type="entry name" value="AAT_like"/>
    <property type="match status" value="1"/>
</dbReference>
<dbReference type="InterPro" id="IPR004839">
    <property type="entry name" value="Aminotransferase_I/II_large"/>
</dbReference>
<feature type="domain" description="Aminotransferase class I/classII large" evidence="6">
    <location>
        <begin position="28"/>
        <end position="378"/>
    </location>
</feature>
<evidence type="ECO:0000313" key="7">
    <source>
        <dbReference type="EMBL" id="UYF75459.1"/>
    </source>
</evidence>
<dbReference type="PANTHER" id="PTHR43807">
    <property type="entry name" value="FI04487P"/>
    <property type="match status" value="1"/>
</dbReference>
<dbReference type="InterPro" id="IPR015422">
    <property type="entry name" value="PyrdxlP-dep_Trfase_small"/>
</dbReference>
<organism evidence="7 8">
    <name type="scientific">Acinetobacter ursingii</name>
    <dbReference type="NCBI Taxonomy" id="108980"/>
    <lineage>
        <taxon>Bacteria</taxon>
        <taxon>Pseudomonadati</taxon>
        <taxon>Pseudomonadota</taxon>
        <taxon>Gammaproteobacteria</taxon>
        <taxon>Moraxellales</taxon>
        <taxon>Moraxellaceae</taxon>
        <taxon>Acinetobacter</taxon>
    </lineage>
</organism>
<gene>
    <name evidence="7" type="ORF">LSO58_00550</name>
</gene>
<comment type="cofactor">
    <cofactor evidence="1">
        <name>pyridoxal 5'-phosphate</name>
        <dbReference type="ChEBI" id="CHEBI:597326"/>
    </cofactor>
</comment>
<comment type="similarity">
    <text evidence="2">Belongs to the class-I pyridoxal-phosphate-dependent aminotransferase family.</text>
</comment>
<dbReference type="NCBIfam" id="NF006569">
    <property type="entry name" value="PRK09082.1"/>
    <property type="match status" value="1"/>
</dbReference>
<reference evidence="7" key="1">
    <citation type="journal article" date="2022" name="J Glob Antimicrob Resist">
        <title>Comparative analysis of IMP-4- and OXA-58-containing plasmids of three carbapenemase-producing Acinetobacter ursingii strains in the Netherlands.</title>
        <authorList>
            <person name="Hendrickx A.P.A."/>
            <person name="Schade R.P."/>
            <person name="Landman F."/>
            <person name="Bosch T."/>
            <person name="Schouls L.M."/>
            <person name="van Dijk K."/>
        </authorList>
    </citation>
    <scope>NUCLEOTIDE SEQUENCE</scope>
    <source>
        <strain evidence="7">RIVM_C010761</strain>
    </source>
</reference>
<evidence type="ECO:0000256" key="1">
    <source>
        <dbReference type="ARBA" id="ARBA00001933"/>
    </source>
</evidence>